<dbReference type="GO" id="GO:0005506">
    <property type="term" value="F:iron ion binding"/>
    <property type="evidence" value="ECO:0007669"/>
    <property type="project" value="InterPro"/>
</dbReference>
<dbReference type="InterPro" id="IPR054337">
    <property type="entry name" value="Mtrc-MtrF-like_dom_II/IV"/>
</dbReference>
<evidence type="ECO:0000256" key="2">
    <source>
        <dbReference type="ARBA" id="ARBA00022692"/>
    </source>
</evidence>
<dbReference type="GO" id="GO:0016020">
    <property type="term" value="C:membrane"/>
    <property type="evidence" value="ECO:0007669"/>
    <property type="project" value="UniProtKB-SubCell"/>
</dbReference>
<evidence type="ECO:0000259" key="7">
    <source>
        <dbReference type="Pfam" id="PF01292"/>
    </source>
</evidence>
<keyword evidence="4 6" id="KW-1133">Transmembrane helix</keyword>
<dbReference type="Gene3D" id="1.10.780.10">
    <property type="entry name" value="Hydroxylamine Oxidoreductase, Chain A, domain 1"/>
    <property type="match status" value="1"/>
</dbReference>
<organism evidence="9">
    <name type="scientific">hydrothermal vent metagenome</name>
    <dbReference type="NCBI Taxonomy" id="652676"/>
    <lineage>
        <taxon>unclassified sequences</taxon>
        <taxon>metagenomes</taxon>
        <taxon>ecological metagenomes</taxon>
    </lineage>
</organism>
<keyword evidence="5 6" id="KW-0472">Membrane</keyword>
<comment type="subcellular location">
    <subcellularLocation>
        <location evidence="1">Membrane</location>
        <topology evidence="1">Multi-pass membrane protein</topology>
    </subcellularLocation>
</comment>
<dbReference type="Gene3D" id="1.20.950.20">
    <property type="entry name" value="Transmembrane di-heme cytochromes, Chain C"/>
    <property type="match status" value="1"/>
</dbReference>
<feature type="transmembrane region" description="Helical" evidence="6">
    <location>
        <begin position="617"/>
        <end position="641"/>
    </location>
</feature>
<evidence type="ECO:0000259" key="8">
    <source>
        <dbReference type="Pfam" id="PF22113"/>
    </source>
</evidence>
<feature type="transmembrane region" description="Helical" evidence="6">
    <location>
        <begin position="535"/>
        <end position="561"/>
    </location>
</feature>
<feature type="transmembrane region" description="Helical" evidence="6">
    <location>
        <begin position="325"/>
        <end position="346"/>
    </location>
</feature>
<accession>A0A3B1A775</accession>
<dbReference type="Pfam" id="PF22113">
    <property type="entry name" value="Mtrc-MtrF_II-IV_dom"/>
    <property type="match status" value="1"/>
</dbReference>
<feature type="transmembrane region" description="Helical" evidence="6">
    <location>
        <begin position="391"/>
        <end position="410"/>
    </location>
</feature>
<reference evidence="9" key="1">
    <citation type="submission" date="2018-06" db="EMBL/GenBank/DDBJ databases">
        <authorList>
            <person name="Zhirakovskaya E."/>
        </authorList>
    </citation>
    <scope>NUCLEOTIDE SEQUENCE</scope>
</reference>
<evidence type="ECO:0000256" key="3">
    <source>
        <dbReference type="ARBA" id="ARBA00022729"/>
    </source>
</evidence>
<feature type="domain" description="Outer membrane cytochrome MtrC/MtrF-like" evidence="8">
    <location>
        <begin position="70"/>
        <end position="217"/>
    </location>
</feature>
<dbReference type="InterPro" id="IPR011577">
    <property type="entry name" value="Cyt_b561_bac/Ni-Hgenase"/>
</dbReference>
<evidence type="ECO:0000256" key="4">
    <source>
        <dbReference type="ARBA" id="ARBA00022989"/>
    </source>
</evidence>
<dbReference type="InterPro" id="IPR000516">
    <property type="entry name" value="Ni-dep_Hydgase_cyt-B"/>
</dbReference>
<keyword evidence="3" id="KW-0732">Signal</keyword>
<dbReference type="CDD" id="cd08168">
    <property type="entry name" value="Cytochrom_C3"/>
    <property type="match status" value="2"/>
</dbReference>
<evidence type="ECO:0000256" key="5">
    <source>
        <dbReference type="ARBA" id="ARBA00023136"/>
    </source>
</evidence>
<dbReference type="InterPro" id="IPR051829">
    <property type="entry name" value="Multiheme_Cytochr_ET"/>
</dbReference>
<dbReference type="Pfam" id="PF01292">
    <property type="entry name" value="Ni_hydr_CYTB"/>
    <property type="match status" value="1"/>
</dbReference>
<dbReference type="PANTHER" id="PTHR35038">
    <property type="entry name" value="DISSIMILATORY SULFITE REDUCTASE SIRA"/>
    <property type="match status" value="1"/>
</dbReference>
<dbReference type="EMBL" id="UOFT01000050">
    <property type="protein sequence ID" value="VAW95943.1"/>
    <property type="molecule type" value="Genomic_DNA"/>
</dbReference>
<dbReference type="AlphaFoldDB" id="A0A3B1A775"/>
<feature type="transmembrane region" description="Helical" evidence="6">
    <location>
        <begin position="430"/>
        <end position="451"/>
    </location>
</feature>
<evidence type="ECO:0000256" key="6">
    <source>
        <dbReference type="SAM" id="Phobius"/>
    </source>
</evidence>
<dbReference type="PROSITE" id="PS00882">
    <property type="entry name" value="NI_HGENASE_CYTB_1"/>
    <property type="match status" value="1"/>
</dbReference>
<proteinExistence type="predicted"/>
<dbReference type="InterPro" id="IPR036280">
    <property type="entry name" value="Multihaem_cyt_sf"/>
</dbReference>
<keyword evidence="2 6" id="KW-0812">Transmembrane</keyword>
<evidence type="ECO:0000256" key="1">
    <source>
        <dbReference type="ARBA" id="ARBA00004141"/>
    </source>
</evidence>
<feature type="domain" description="Cytochrome b561 bacterial/Ni-hydrogenase" evidence="7">
    <location>
        <begin position="381"/>
        <end position="560"/>
    </location>
</feature>
<sequence length="647" mass="74067">MIKVSRFLLVGLLCVFSSALFAKEFKDSECLDCHGVKGYAIPLGKTGTGPKRSLDVNYTAMQQSLHGDLSCTKCHTDIEEIPHTTEPLKVVDCISCHTDLEKKLIELKKQKVGRVKDKGKNRLDVVINTIQYKKSIHANKKAKNNATCYSCHTAHYVYLSSDPRSLSYRENSPDMCGSCHEKELKEYNKSVHVTGIKRPWLGDSATCTDCHSSHEVIKSKDLAGHRMVTKNCGGCHVNETASYMSTTHGQLAWLGGKDVARCVDCHLGHQTHSKDNPASMVNKKNLLTTCRECHEDANDNITLYRPHGNTAEFDKYPYMYIAGKLMITIVILVLIFFYSHSMLWFYREYKLRVVKWYTQNSASVPVRIKPEKKHSDKHFQRFKWYWRLNHWVLALSVMTLTLTGMSVLYADTNWSMAMMHALGGPQIFGVIHRGVGLIFIFTILLHGVAIINKILDKKSFDWFGPDSLLPRMKDWHDMKAQFKWFFNKGEQPKFDRWTYWEKFDYWAVYWGAVVIGISGIILWVSPSLINHLPGWAFNIASIAHGVEAFLAVTTLFVVHFFNNHFRPSKFPLDTVMFSGSWDLEEFKEERPLEYERLVKSGELEKHLVKPPSKNANILYHVFGFTLLAVGILLLILVMIGFNHRGLV</sequence>
<dbReference type="SUPFAM" id="SSF48695">
    <property type="entry name" value="Multiheme cytochromes"/>
    <property type="match status" value="1"/>
</dbReference>
<protein>
    <submittedName>
        <fullName evidence="9">Cytochrome C</fullName>
    </submittedName>
</protein>
<evidence type="ECO:0000313" key="9">
    <source>
        <dbReference type="EMBL" id="VAW95943.1"/>
    </source>
</evidence>
<name>A0A3B1A775_9ZZZZ</name>
<feature type="transmembrane region" description="Helical" evidence="6">
    <location>
        <begin position="503"/>
        <end position="523"/>
    </location>
</feature>
<dbReference type="Gene3D" id="1.10.1130.10">
    <property type="entry name" value="Flavocytochrome C3, Chain A"/>
    <property type="match status" value="1"/>
</dbReference>
<dbReference type="GO" id="GO:0009055">
    <property type="term" value="F:electron transfer activity"/>
    <property type="evidence" value="ECO:0007669"/>
    <property type="project" value="InterPro"/>
</dbReference>
<gene>
    <name evidence="9" type="ORF">MNBD_GAMMA23-1221</name>
</gene>